<protein>
    <recommendedName>
        <fullName evidence="3">Nucleotidyltransferase</fullName>
    </recommendedName>
</protein>
<proteinExistence type="predicted"/>
<dbReference type="Pfam" id="PF14907">
    <property type="entry name" value="NTP_transf_5"/>
    <property type="match status" value="1"/>
</dbReference>
<dbReference type="AlphaFoldDB" id="A0A367RY00"/>
<comment type="caution">
    <text evidence="1">The sequence shown here is derived from an EMBL/GenBank/DDBJ whole genome shotgun (WGS) entry which is preliminary data.</text>
</comment>
<organism evidence="1 2">
    <name type="scientific">Nostoc minutum NIES-26</name>
    <dbReference type="NCBI Taxonomy" id="1844469"/>
    <lineage>
        <taxon>Bacteria</taxon>
        <taxon>Bacillati</taxon>
        <taxon>Cyanobacteriota</taxon>
        <taxon>Cyanophyceae</taxon>
        <taxon>Nostocales</taxon>
        <taxon>Nostocaceae</taxon>
        <taxon>Nostoc</taxon>
    </lineage>
</organism>
<evidence type="ECO:0008006" key="3">
    <source>
        <dbReference type="Google" id="ProtNLM"/>
    </source>
</evidence>
<dbReference type="EMBL" id="LXQD01000049">
    <property type="protein sequence ID" value="RCJ40610.1"/>
    <property type="molecule type" value="Genomic_DNA"/>
</dbReference>
<evidence type="ECO:0000313" key="1">
    <source>
        <dbReference type="EMBL" id="RCJ40610.1"/>
    </source>
</evidence>
<sequence>MTTLIHPLTKELAATRVEIELLLCCSRTCIASETAEQIKILFQQHIDWNYLLETAAQHGVIPLLYQNFKNIYPETVPQNIHKQLREYFHTNAINNLYRTQELHNLLNLFEKNQIPAISFKGPVLAALAYGSLALRQFADLDILIHKQDAIKVRELLISQNYHLIVEQLSNATDAEEAIYLQSACEYNFLKNDGRVAVEPHWGFAKRKLCISFNPDPLWQRLIEVSLVDKTVRTFSVEDSLLVTCINGAKDYWNSLKTICDVTELIRAHQDIDWDAVIEQARIIGCQRILFLGLFLAHEMLGAALPERVWQNIQTDAAIKPLAHEVRQRLFTNVAQTPKHFGDNFSIWDIKVRERLRDKLWYCFNLVFSPNEGDAAFLPLPQYLHFMYPLVRQFRLLGRLTRLI</sequence>
<gene>
    <name evidence="1" type="ORF">A6770_37710</name>
</gene>
<dbReference type="Proteomes" id="UP000252107">
    <property type="component" value="Unassembled WGS sequence"/>
</dbReference>
<accession>A0A367RY00</accession>
<evidence type="ECO:0000313" key="2">
    <source>
        <dbReference type="Proteomes" id="UP000252107"/>
    </source>
</evidence>
<reference evidence="1" key="1">
    <citation type="submission" date="2016-04" db="EMBL/GenBank/DDBJ databases">
        <authorList>
            <person name="Tabuchi Yagui T.R."/>
        </authorList>
    </citation>
    <scope>NUCLEOTIDE SEQUENCE [LARGE SCALE GENOMIC DNA]</scope>
    <source>
        <strain evidence="1">NIES-26</strain>
    </source>
</reference>
<dbReference type="InterPro" id="IPR039498">
    <property type="entry name" value="NTP_transf_5"/>
</dbReference>
<keyword evidence="2" id="KW-1185">Reference proteome</keyword>
<name>A0A367RY00_9NOSO</name>
<dbReference type="Gene3D" id="3.30.460.40">
    <property type="match status" value="1"/>
</dbReference>